<evidence type="ECO:0000259" key="17">
    <source>
        <dbReference type="Pfam" id="PF05730"/>
    </source>
</evidence>
<evidence type="ECO:0000259" key="18">
    <source>
        <dbReference type="Pfam" id="PF20684"/>
    </source>
</evidence>
<dbReference type="Pfam" id="PF05730">
    <property type="entry name" value="CFEM"/>
    <property type="match status" value="1"/>
</dbReference>
<dbReference type="PANTHER" id="PTHR33048">
    <property type="entry name" value="PTH11-LIKE INTEGRAL MEMBRANE PROTEIN (AFU_ORTHOLOGUE AFUA_5G11245)"/>
    <property type="match status" value="1"/>
</dbReference>
<protein>
    <submittedName>
        <fullName evidence="19">Uncharacterized protein</fullName>
    </submittedName>
</protein>
<evidence type="ECO:0000256" key="13">
    <source>
        <dbReference type="ARBA" id="ARBA00038359"/>
    </source>
</evidence>
<keyword evidence="11" id="KW-1015">Disulfide bond</keyword>
<keyword evidence="9 15" id="KW-1133">Transmembrane helix</keyword>
<evidence type="ECO:0000256" key="4">
    <source>
        <dbReference type="ARBA" id="ARBA00010031"/>
    </source>
</evidence>
<dbReference type="InterPro" id="IPR052337">
    <property type="entry name" value="SAT4-like"/>
</dbReference>
<dbReference type="AlphaFoldDB" id="A0A2G5HTP0"/>
<evidence type="ECO:0000313" key="22">
    <source>
        <dbReference type="Proteomes" id="UP001302367"/>
    </source>
</evidence>
<feature type="transmembrane region" description="Helical" evidence="15">
    <location>
        <begin position="305"/>
        <end position="325"/>
    </location>
</feature>
<accession>A0A2G5HTP0</accession>
<keyword evidence="6" id="KW-0336">GPI-anchor</keyword>
<gene>
    <name evidence="19" type="ORF">CB0940_10331</name>
    <name evidence="20" type="ORF">RHO25_011700</name>
</gene>
<evidence type="ECO:0000313" key="20">
    <source>
        <dbReference type="EMBL" id="WPB07040.1"/>
    </source>
</evidence>
<dbReference type="EMBL" id="CP134191">
    <property type="protein sequence ID" value="WPB07040.1"/>
    <property type="molecule type" value="Genomic_DNA"/>
</dbReference>
<dbReference type="EMBL" id="LKMD01000103">
    <property type="protein sequence ID" value="PIA95898.1"/>
    <property type="molecule type" value="Genomic_DNA"/>
</dbReference>
<dbReference type="GO" id="GO:0098552">
    <property type="term" value="C:side of membrane"/>
    <property type="evidence" value="ECO:0007669"/>
    <property type="project" value="UniProtKB-KW"/>
</dbReference>
<evidence type="ECO:0000256" key="1">
    <source>
        <dbReference type="ARBA" id="ARBA00004141"/>
    </source>
</evidence>
<evidence type="ECO:0000256" key="7">
    <source>
        <dbReference type="ARBA" id="ARBA00022692"/>
    </source>
</evidence>
<reference evidence="19 21" key="1">
    <citation type="submission" date="2015-10" db="EMBL/GenBank/DDBJ databases">
        <title>The cercosporin biosynthetic gene cluster was horizontally transferred to several fungal lineages and shown to be expanded in Cercospora beticola based on microsynteny with recipient genomes.</title>
        <authorList>
            <person name="De Jonge R."/>
            <person name="Ebert M.K."/>
            <person name="Suttle J.C."/>
            <person name="Jurick Ii W.M."/>
            <person name="Secor G.A."/>
            <person name="Thomma B.P."/>
            <person name="Van De Peer Y."/>
            <person name="Bolton M.D."/>
        </authorList>
    </citation>
    <scope>NUCLEOTIDE SEQUENCE [LARGE SCALE GENOMIC DNA]</scope>
    <source>
        <strain evidence="19 21">09-40</strain>
    </source>
</reference>
<feature type="transmembrane region" description="Helical" evidence="15">
    <location>
        <begin position="224"/>
        <end position="250"/>
    </location>
</feature>
<comment type="similarity">
    <text evidence="13">Belongs to the SAT4 family.</text>
</comment>
<keyword evidence="6" id="KW-0325">Glycoprotein</keyword>
<feature type="transmembrane region" description="Helical" evidence="15">
    <location>
        <begin position="195"/>
        <end position="212"/>
    </location>
</feature>
<dbReference type="Proteomes" id="UP001302367">
    <property type="component" value="Chromosome 8"/>
</dbReference>
<feature type="domain" description="Rhodopsin" evidence="18">
    <location>
        <begin position="137"/>
        <end position="370"/>
    </location>
</feature>
<feature type="transmembrane region" description="Helical" evidence="15">
    <location>
        <begin position="142"/>
        <end position="163"/>
    </location>
</feature>
<reference evidence="20 22" key="2">
    <citation type="submission" date="2023-09" db="EMBL/GenBank/DDBJ databases">
        <title>Complete-Gapless Cercospora beticola genome.</title>
        <authorList>
            <person name="Wyatt N.A."/>
            <person name="Spanner R.E."/>
            <person name="Bolton M.D."/>
        </authorList>
    </citation>
    <scope>NUCLEOTIDE SEQUENCE [LARGE SCALE GENOMIC DNA]</scope>
    <source>
        <strain evidence="20">Cb09-40</strain>
    </source>
</reference>
<feature type="region of interest" description="Disordered" evidence="14">
    <location>
        <begin position="451"/>
        <end position="473"/>
    </location>
</feature>
<dbReference type="GO" id="GO:0005576">
    <property type="term" value="C:extracellular region"/>
    <property type="evidence" value="ECO:0007669"/>
    <property type="project" value="UniProtKB-SubCell"/>
</dbReference>
<keyword evidence="5" id="KW-0964">Secreted</keyword>
<organism evidence="19 21">
    <name type="scientific">Cercospora beticola</name>
    <name type="common">Sugarbeet leaf spot fungus</name>
    <dbReference type="NCBI Taxonomy" id="122368"/>
    <lineage>
        <taxon>Eukaryota</taxon>
        <taxon>Fungi</taxon>
        <taxon>Dikarya</taxon>
        <taxon>Ascomycota</taxon>
        <taxon>Pezizomycotina</taxon>
        <taxon>Dothideomycetes</taxon>
        <taxon>Dothideomycetidae</taxon>
        <taxon>Mycosphaerellales</taxon>
        <taxon>Mycosphaerellaceae</taxon>
        <taxon>Cercospora</taxon>
    </lineage>
</organism>
<evidence type="ECO:0000256" key="12">
    <source>
        <dbReference type="ARBA" id="ARBA00023288"/>
    </source>
</evidence>
<sequence length="473" mass="52723">MLFFWSLLSLAIGLAASQQTPQTGSNLAELLQSMPSCGLQYLSTAIAASPCLATDTECSCSNATITAEVNQCVTTSCTIREQLRTKNTTETICGHPVRDETRIVSYAGVIGCVIAFVAFVLRMLSKISFPCEGALKVVNNLWWDDAIASFAMAEIIAISVLSVELANLGLGKDIWTLPPYNITQILKIYYFDEDLYLTALPLIKISILLTYLRVFTSKNFKISVYIVIGLNLAYGIAFLLVSIFQCLPIHCAWTRWDGSDPTCKCNDINAQGWTSAAFNVILDVLTLSLPLPMLWKMSLNKRKKFLVMMMFSVGFFVTIVSIIRLQVLVQFGHSQNTTWDYRSVGYWSTIELHASVLCACMPAIRNLIRKFQPRLMGSSVEESFGTKGISAGRSRNSELEIGPKTPQVQVFPRKRDPDEQDFIPLNDVHGVAETTSTGQTYGHRSNMSDFQFFEEGKPDPTLERPVSPLDYRR</sequence>
<evidence type="ECO:0000256" key="6">
    <source>
        <dbReference type="ARBA" id="ARBA00022622"/>
    </source>
</evidence>
<dbReference type="Pfam" id="PF20684">
    <property type="entry name" value="Fung_rhodopsin"/>
    <property type="match status" value="1"/>
</dbReference>
<evidence type="ECO:0000256" key="5">
    <source>
        <dbReference type="ARBA" id="ARBA00022525"/>
    </source>
</evidence>
<feature type="transmembrane region" description="Helical" evidence="15">
    <location>
        <begin position="270"/>
        <end position="293"/>
    </location>
</feature>
<dbReference type="PANTHER" id="PTHR33048:SF160">
    <property type="entry name" value="SAT4 FAMILY MEMBRANE PROTEIN"/>
    <property type="match status" value="1"/>
</dbReference>
<dbReference type="Proteomes" id="UP000230605">
    <property type="component" value="Chromosome 8"/>
</dbReference>
<evidence type="ECO:0000256" key="11">
    <source>
        <dbReference type="ARBA" id="ARBA00023157"/>
    </source>
</evidence>
<proteinExistence type="inferred from homology"/>
<evidence type="ECO:0000256" key="8">
    <source>
        <dbReference type="ARBA" id="ARBA00022729"/>
    </source>
</evidence>
<keyword evidence="8 16" id="KW-0732">Signal</keyword>
<feature type="domain" description="CFEM" evidence="17">
    <location>
        <begin position="31"/>
        <end position="93"/>
    </location>
</feature>
<keyword evidence="7 15" id="KW-0812">Transmembrane</keyword>
<name>A0A2G5HTP0_CERBT</name>
<evidence type="ECO:0000256" key="3">
    <source>
        <dbReference type="ARBA" id="ARBA00004613"/>
    </source>
</evidence>
<keyword evidence="12" id="KW-0449">Lipoprotein</keyword>
<evidence type="ECO:0000313" key="21">
    <source>
        <dbReference type="Proteomes" id="UP000230605"/>
    </source>
</evidence>
<dbReference type="InterPro" id="IPR008427">
    <property type="entry name" value="Extracellular_membr_CFEM_dom"/>
</dbReference>
<keyword evidence="10 15" id="KW-0472">Membrane</keyword>
<keyword evidence="22" id="KW-1185">Reference proteome</keyword>
<evidence type="ECO:0000256" key="14">
    <source>
        <dbReference type="SAM" id="MobiDB-lite"/>
    </source>
</evidence>
<dbReference type="InterPro" id="IPR049326">
    <property type="entry name" value="Rhodopsin_dom_fungi"/>
</dbReference>
<evidence type="ECO:0000256" key="9">
    <source>
        <dbReference type="ARBA" id="ARBA00022989"/>
    </source>
</evidence>
<dbReference type="OrthoDB" id="2496787at2759"/>
<comment type="subcellular location">
    <subcellularLocation>
        <location evidence="2">Membrane</location>
        <topology evidence="2">Lipid-anchor</topology>
        <topology evidence="2">GPI-anchor</topology>
    </subcellularLocation>
    <subcellularLocation>
        <location evidence="1">Membrane</location>
        <topology evidence="1">Multi-pass membrane protein</topology>
    </subcellularLocation>
    <subcellularLocation>
        <location evidence="3">Secreted</location>
    </subcellularLocation>
</comment>
<evidence type="ECO:0000256" key="16">
    <source>
        <dbReference type="SAM" id="SignalP"/>
    </source>
</evidence>
<evidence type="ECO:0000256" key="10">
    <source>
        <dbReference type="ARBA" id="ARBA00023136"/>
    </source>
</evidence>
<evidence type="ECO:0000256" key="2">
    <source>
        <dbReference type="ARBA" id="ARBA00004589"/>
    </source>
</evidence>
<feature type="chain" id="PRO_5013740930" evidence="16">
    <location>
        <begin position="18"/>
        <end position="473"/>
    </location>
</feature>
<feature type="transmembrane region" description="Helical" evidence="15">
    <location>
        <begin position="103"/>
        <end position="121"/>
    </location>
</feature>
<evidence type="ECO:0000256" key="15">
    <source>
        <dbReference type="SAM" id="Phobius"/>
    </source>
</evidence>
<comment type="similarity">
    <text evidence="4">Belongs to the RBT5 family.</text>
</comment>
<feature type="signal peptide" evidence="16">
    <location>
        <begin position="1"/>
        <end position="17"/>
    </location>
</feature>
<evidence type="ECO:0000313" key="19">
    <source>
        <dbReference type="EMBL" id="PIA95898.1"/>
    </source>
</evidence>